<gene>
    <name evidence="1" type="ORF">DPEC_G00104220</name>
</gene>
<evidence type="ECO:0000313" key="2">
    <source>
        <dbReference type="Proteomes" id="UP001157502"/>
    </source>
</evidence>
<dbReference type="Proteomes" id="UP001157502">
    <property type="component" value="Chromosome 8"/>
</dbReference>
<sequence>MSLIRKATILRPILYLLVVCSCYGDGGGRILVFPEDGSHWINMKVILQELHARGHDLTVLRSVESWYVPQNSPLYTSVTVNPAPSSEEEDLGPDFFSDLMQRSLALRKMFPLRRFLEQQKDTMAMLLTFHGGALRVISAILDDAVLVNQLRDSRFDLMLTDPAFSAGVLLAQYLHLPMVYNVRWINAGEAHMTIAPTPPSYVPMYNSQLSDRMDILQRTENFLRYVTIYVQERLVIVPIYADLLRRHFPPGADLVSMQRSADMWLMRVDFVLEFPRPTMPNVVYVGGFQCRPAGPLPDELEAFMQSSGEHGVVVMSLGTLVSALPKEVTEAVAKAFALLPQKVVWRFLGERPAFLGNNTLLMDWLPQNDLLGHPKTRAFVAHGGTNGLYEAVYHGVPVLGLPLIFDQFDNVLRLQVRGASRVLEAGTLTTENFLEAIEDVLSNPSYRDSMQKLSRLHRDTPLAPLDSATFWIEYVIRHGGASHLRTNAYDLPWYSYYSLDVVVLLLTPCVALLWVFIFVCSRLCCSRLRRKAKQD</sequence>
<accession>A0ACC2GYC9</accession>
<proteinExistence type="predicted"/>
<protein>
    <submittedName>
        <fullName evidence="1">Uncharacterized protein</fullName>
    </submittedName>
</protein>
<name>A0ACC2GYC9_DALPE</name>
<dbReference type="EMBL" id="CM055735">
    <property type="protein sequence ID" value="KAJ8008380.1"/>
    <property type="molecule type" value="Genomic_DNA"/>
</dbReference>
<comment type="caution">
    <text evidence="1">The sequence shown here is derived from an EMBL/GenBank/DDBJ whole genome shotgun (WGS) entry which is preliminary data.</text>
</comment>
<reference evidence="1" key="1">
    <citation type="submission" date="2021-05" db="EMBL/GenBank/DDBJ databases">
        <authorList>
            <person name="Pan Q."/>
            <person name="Jouanno E."/>
            <person name="Zahm M."/>
            <person name="Klopp C."/>
            <person name="Cabau C."/>
            <person name="Louis A."/>
            <person name="Berthelot C."/>
            <person name="Parey E."/>
            <person name="Roest Crollius H."/>
            <person name="Montfort J."/>
            <person name="Robinson-Rechavi M."/>
            <person name="Bouchez O."/>
            <person name="Lampietro C."/>
            <person name="Lopez Roques C."/>
            <person name="Donnadieu C."/>
            <person name="Postlethwait J."/>
            <person name="Bobe J."/>
            <person name="Dillon D."/>
            <person name="Chandos A."/>
            <person name="von Hippel F."/>
            <person name="Guiguen Y."/>
        </authorList>
    </citation>
    <scope>NUCLEOTIDE SEQUENCE</scope>
    <source>
        <strain evidence="1">YG-Jan2019</strain>
    </source>
</reference>
<keyword evidence="2" id="KW-1185">Reference proteome</keyword>
<evidence type="ECO:0000313" key="1">
    <source>
        <dbReference type="EMBL" id="KAJ8008380.1"/>
    </source>
</evidence>
<organism evidence="1 2">
    <name type="scientific">Dallia pectoralis</name>
    <name type="common">Alaska blackfish</name>
    <dbReference type="NCBI Taxonomy" id="75939"/>
    <lineage>
        <taxon>Eukaryota</taxon>
        <taxon>Metazoa</taxon>
        <taxon>Chordata</taxon>
        <taxon>Craniata</taxon>
        <taxon>Vertebrata</taxon>
        <taxon>Euteleostomi</taxon>
        <taxon>Actinopterygii</taxon>
        <taxon>Neopterygii</taxon>
        <taxon>Teleostei</taxon>
        <taxon>Protacanthopterygii</taxon>
        <taxon>Esociformes</taxon>
        <taxon>Umbridae</taxon>
        <taxon>Dallia</taxon>
    </lineage>
</organism>